<gene>
    <name evidence="1" type="ORF">EQG79_22985</name>
</gene>
<evidence type="ECO:0000313" key="2">
    <source>
        <dbReference type="Proteomes" id="UP000290407"/>
    </source>
</evidence>
<dbReference type="InterPro" id="IPR011652">
    <property type="entry name" value="MORN_2"/>
</dbReference>
<evidence type="ECO:0000313" key="1">
    <source>
        <dbReference type="EMBL" id="RYC67578.1"/>
    </source>
</evidence>
<dbReference type="AlphaFoldDB" id="A0A4V1RVQ4"/>
<reference evidence="1 2" key="1">
    <citation type="submission" date="2019-01" db="EMBL/GenBank/DDBJ databases">
        <title>Spirosoma flava sp. nov., a propanil-degrading bacterium isolated from herbicide-contaminated soil.</title>
        <authorList>
            <person name="Zhang L."/>
            <person name="Jiang J.-D."/>
        </authorList>
    </citation>
    <scope>NUCLEOTIDE SEQUENCE [LARGE SCALE GENOMIC DNA]</scope>
    <source>
        <strain evidence="1 2">TY50</strain>
    </source>
</reference>
<dbReference type="Gene3D" id="3.90.930.1">
    <property type="match status" value="1"/>
</dbReference>
<dbReference type="SUPFAM" id="SSF82185">
    <property type="entry name" value="Histone H3 K4-specific methyltransferase SET7/9 N-terminal domain"/>
    <property type="match status" value="1"/>
</dbReference>
<protein>
    <submittedName>
        <fullName evidence="1">Membrane-binding protein</fullName>
    </submittedName>
</protein>
<sequence>MAKQAPLRSKVYWLLFGLFGAGCQPQPEQPAVAVPSVYQPTSQAGWQRRSGRLWLSGKPFSGWQFELGPANDTLFVGAYVDGKAEGEHRFWHPNHRLKESRRFRNGWQEGPQRGWFESGKPAFVYHFRNDVYEGSRKEWYPNGQPARDGNYQNGQEAGRQQQWFADGGLKANYAVRNGRAYGFTGVKNCVNVWDSIAVTH</sequence>
<organism evidence="1 2">
    <name type="scientific">Spirosoma sordidisoli</name>
    <dbReference type="NCBI Taxonomy" id="2502893"/>
    <lineage>
        <taxon>Bacteria</taxon>
        <taxon>Pseudomonadati</taxon>
        <taxon>Bacteroidota</taxon>
        <taxon>Cytophagia</taxon>
        <taxon>Cytophagales</taxon>
        <taxon>Cytophagaceae</taxon>
        <taxon>Spirosoma</taxon>
    </lineage>
</organism>
<dbReference type="EMBL" id="SBLB01000007">
    <property type="protein sequence ID" value="RYC67578.1"/>
    <property type="molecule type" value="Genomic_DNA"/>
</dbReference>
<accession>A0A4V1RVQ4</accession>
<dbReference type="PROSITE" id="PS51257">
    <property type="entry name" value="PROKAR_LIPOPROTEIN"/>
    <property type="match status" value="1"/>
</dbReference>
<dbReference type="RefSeq" id="WP_129604519.1">
    <property type="nucleotide sequence ID" value="NZ_SBLB01000007.1"/>
</dbReference>
<dbReference type="Pfam" id="PF07661">
    <property type="entry name" value="MORN_2"/>
    <property type="match status" value="1"/>
</dbReference>
<keyword evidence="2" id="KW-1185">Reference proteome</keyword>
<name>A0A4V1RVQ4_9BACT</name>
<comment type="caution">
    <text evidence="1">The sequence shown here is derived from an EMBL/GenBank/DDBJ whole genome shotgun (WGS) entry which is preliminary data.</text>
</comment>
<dbReference type="Proteomes" id="UP000290407">
    <property type="component" value="Unassembled WGS sequence"/>
</dbReference>
<proteinExistence type="predicted"/>